<feature type="transmembrane region" description="Helical" evidence="1">
    <location>
        <begin position="176"/>
        <end position="197"/>
    </location>
</feature>
<feature type="transmembrane region" description="Helical" evidence="1">
    <location>
        <begin position="81"/>
        <end position="102"/>
    </location>
</feature>
<dbReference type="RefSeq" id="WP_101636638.1">
    <property type="nucleotide sequence ID" value="NZ_PKHU01000002.1"/>
</dbReference>
<accession>A0A2I1NB71</accession>
<sequence>MKTKFGNFLSKYAKSKKPIPEKKIFASFYAILILPITVFLIPKNILENSYFLTKFCEFMSQIFAVVKICIEQGIPGNLLFFLSYMMPIAIIYWIFFSYSFFISFFNKDIPFGERNDDFSKSPFFYTTGLIIMIGAFGWAVYNVFSGEILTFKNSRRSHGIEFITTLSHGSKFDAGFLMGLILVFLCMFSVIFIEFIKYIFDFEIKPKRVLLKFFIIFMILALIYWAFLS</sequence>
<feature type="transmembrane region" description="Helical" evidence="1">
    <location>
        <begin position="123"/>
        <end position="144"/>
    </location>
</feature>
<protein>
    <submittedName>
        <fullName evidence="2">Uncharacterized protein</fullName>
    </submittedName>
</protein>
<feature type="transmembrane region" description="Helical" evidence="1">
    <location>
        <begin position="24"/>
        <end position="42"/>
    </location>
</feature>
<keyword evidence="1" id="KW-0472">Membrane</keyword>
<keyword evidence="1" id="KW-1133">Transmembrane helix</keyword>
<evidence type="ECO:0000313" key="3">
    <source>
        <dbReference type="Proteomes" id="UP000234639"/>
    </source>
</evidence>
<dbReference type="AlphaFoldDB" id="A0A2I1NB71"/>
<dbReference type="EMBL" id="PKHU01000002">
    <property type="protein sequence ID" value="PKZ29611.1"/>
    <property type="molecule type" value="Genomic_DNA"/>
</dbReference>
<comment type="caution">
    <text evidence="2">The sequence shown here is derived from an EMBL/GenBank/DDBJ whole genome shotgun (WGS) entry which is preliminary data.</text>
</comment>
<gene>
    <name evidence="2" type="ORF">CYJ41_01610</name>
</gene>
<dbReference type="Proteomes" id="UP000234639">
    <property type="component" value="Unassembled WGS sequence"/>
</dbReference>
<proteinExistence type="predicted"/>
<name>A0A2I1NB71_9BACT</name>
<reference evidence="2 3" key="1">
    <citation type="submission" date="2017-12" db="EMBL/GenBank/DDBJ databases">
        <title>Phylogenetic diversity of female urinary microbiome.</title>
        <authorList>
            <person name="Thomas-White K."/>
            <person name="Wolfe A.J."/>
        </authorList>
    </citation>
    <scope>NUCLEOTIDE SEQUENCE [LARGE SCALE GENOMIC DNA]</scope>
    <source>
        <strain evidence="2 3">UMB0112</strain>
    </source>
</reference>
<feature type="transmembrane region" description="Helical" evidence="1">
    <location>
        <begin position="209"/>
        <end position="227"/>
    </location>
</feature>
<evidence type="ECO:0000313" key="2">
    <source>
        <dbReference type="EMBL" id="PKZ29611.1"/>
    </source>
</evidence>
<keyword evidence="1" id="KW-0812">Transmembrane</keyword>
<evidence type="ECO:0000256" key="1">
    <source>
        <dbReference type="SAM" id="Phobius"/>
    </source>
</evidence>
<organism evidence="2 3">
    <name type="scientific">Campylobacter ureolyticus</name>
    <dbReference type="NCBI Taxonomy" id="827"/>
    <lineage>
        <taxon>Bacteria</taxon>
        <taxon>Pseudomonadati</taxon>
        <taxon>Campylobacterota</taxon>
        <taxon>Epsilonproteobacteria</taxon>
        <taxon>Campylobacterales</taxon>
        <taxon>Campylobacteraceae</taxon>
        <taxon>Campylobacter</taxon>
    </lineage>
</organism>